<dbReference type="PANTHER" id="PTHR40407:SF1">
    <property type="entry name" value="HEPARAN-ALPHA-GLUCOSAMINIDE N-ACETYLTRANSFERASE CATALYTIC DOMAIN-CONTAINING PROTEIN"/>
    <property type="match status" value="1"/>
</dbReference>
<keyword evidence="1" id="KW-0812">Transmembrane</keyword>
<feature type="transmembrane region" description="Helical" evidence="1">
    <location>
        <begin position="89"/>
        <end position="110"/>
    </location>
</feature>
<feature type="transmembrane region" description="Helical" evidence="1">
    <location>
        <begin position="192"/>
        <end position="214"/>
    </location>
</feature>
<gene>
    <name evidence="3" type="ORF">FW778_04300</name>
</gene>
<feature type="transmembrane region" description="Helical" evidence="1">
    <location>
        <begin position="116"/>
        <end position="135"/>
    </location>
</feature>
<dbReference type="RefSeq" id="WP_150413353.1">
    <property type="nucleotide sequence ID" value="NZ_VYQF01000001.1"/>
</dbReference>
<protein>
    <submittedName>
        <fullName evidence="3">DUF1624 domain-containing protein</fullName>
    </submittedName>
</protein>
<feature type="transmembrane region" description="Helical" evidence="1">
    <location>
        <begin position="313"/>
        <end position="332"/>
    </location>
</feature>
<feature type="transmembrane region" description="Helical" evidence="1">
    <location>
        <begin position="226"/>
        <end position="244"/>
    </location>
</feature>
<feature type="domain" description="Heparan-alpha-glucosaminide N-acetyltransferase catalytic" evidence="2">
    <location>
        <begin position="11"/>
        <end position="222"/>
    </location>
</feature>
<evidence type="ECO:0000313" key="3">
    <source>
        <dbReference type="EMBL" id="KAA9041264.1"/>
    </source>
</evidence>
<dbReference type="InterPro" id="IPR012429">
    <property type="entry name" value="HGSNAT_cat"/>
</dbReference>
<feature type="transmembrane region" description="Helical" evidence="1">
    <location>
        <begin position="56"/>
        <end position="77"/>
    </location>
</feature>
<organism evidence="3 4">
    <name type="scientific">Ginsengibacter hankyongi</name>
    <dbReference type="NCBI Taxonomy" id="2607284"/>
    <lineage>
        <taxon>Bacteria</taxon>
        <taxon>Pseudomonadati</taxon>
        <taxon>Bacteroidota</taxon>
        <taxon>Chitinophagia</taxon>
        <taxon>Chitinophagales</taxon>
        <taxon>Chitinophagaceae</taxon>
        <taxon>Ginsengibacter</taxon>
    </lineage>
</organism>
<dbReference type="EMBL" id="VYQF01000001">
    <property type="protein sequence ID" value="KAA9041264.1"/>
    <property type="molecule type" value="Genomic_DNA"/>
</dbReference>
<keyword evidence="1" id="KW-1133">Transmembrane helix</keyword>
<dbReference type="Proteomes" id="UP000326903">
    <property type="component" value="Unassembled WGS sequence"/>
</dbReference>
<evidence type="ECO:0000259" key="2">
    <source>
        <dbReference type="Pfam" id="PF07786"/>
    </source>
</evidence>
<evidence type="ECO:0000313" key="4">
    <source>
        <dbReference type="Proteomes" id="UP000326903"/>
    </source>
</evidence>
<keyword evidence="4" id="KW-1185">Reference proteome</keyword>
<dbReference type="PANTHER" id="PTHR40407">
    <property type="entry name" value="MEMBRANE PROTEIN-LIKE PROTEIN"/>
    <property type="match status" value="1"/>
</dbReference>
<name>A0A5J5IMW4_9BACT</name>
<keyword evidence="1" id="KW-0472">Membrane</keyword>
<comment type="caution">
    <text evidence="3">The sequence shown here is derived from an EMBL/GenBank/DDBJ whole genome shotgun (WGS) entry which is preliminary data.</text>
</comment>
<sequence>MQKALITNKARIESIDILRGLVMVIMALDHVRDYFHVSDDPLNLATTTPFLFFTRWITHFCAPIFVFLSGTSIYLQSLRKTKRVLQSFLIKRGLWLIFVEVVFISFAWTYNPSYNLIIFQVIWAIGISMVLLGLLIRLPFNFILIIGLAIVFGHNLLDIPESTPGFKAGFWWDLLHHGFFAFYPITQNHVLLILYPFLPWTGLMMLGYCTGLFFSPKYSVQQRRKILNRIGIGLILLFIAVRFINVYGNPEAWSTQKNALFTILSFINVHKYPPSLLYMCMTIGPAFLLLSLFERIQNPFTRTVRIYGRVAFFYYVIHLYLIHLISAVFFIAKGHSFQEGIHVGGGLPFYFLAANDGYSLFIVYVIWMSAVIALFPLCKWYDNYKTNHREKWWLAYL</sequence>
<dbReference type="AlphaFoldDB" id="A0A5J5IMW4"/>
<reference evidence="3 4" key="1">
    <citation type="submission" date="2019-09" db="EMBL/GenBank/DDBJ databases">
        <title>Draft genome sequence of Ginsengibacter sp. BR5-29.</title>
        <authorList>
            <person name="Im W.-T."/>
        </authorList>
    </citation>
    <scope>NUCLEOTIDE SEQUENCE [LARGE SCALE GENOMIC DNA]</scope>
    <source>
        <strain evidence="3 4">BR5-29</strain>
    </source>
</reference>
<feature type="transmembrane region" description="Helical" evidence="1">
    <location>
        <begin position="275"/>
        <end position="293"/>
    </location>
</feature>
<accession>A0A5J5IMW4</accession>
<feature type="transmembrane region" description="Helical" evidence="1">
    <location>
        <begin position="358"/>
        <end position="381"/>
    </location>
</feature>
<feature type="transmembrane region" description="Helical" evidence="1">
    <location>
        <begin position="140"/>
        <end position="157"/>
    </location>
</feature>
<evidence type="ECO:0000256" key="1">
    <source>
        <dbReference type="SAM" id="Phobius"/>
    </source>
</evidence>
<proteinExistence type="predicted"/>
<dbReference type="Pfam" id="PF07786">
    <property type="entry name" value="HGSNAT_cat"/>
    <property type="match status" value="1"/>
</dbReference>